<dbReference type="STRING" id="348802.A0A0D2FNG4"/>
<dbReference type="AlphaFoldDB" id="A0A0D2FNG4"/>
<dbReference type="InterPro" id="IPR036188">
    <property type="entry name" value="FAD/NAD-bd_sf"/>
</dbReference>
<dbReference type="Proteomes" id="UP000054342">
    <property type="component" value="Unassembled WGS sequence"/>
</dbReference>
<evidence type="ECO:0000313" key="3">
    <source>
        <dbReference type="Proteomes" id="UP000054342"/>
    </source>
</evidence>
<accession>A0A0D2FNG4</accession>
<name>A0A0D2FNG4_9EURO</name>
<dbReference type="SUPFAM" id="SSF51905">
    <property type="entry name" value="FAD/NAD(P)-binding domain"/>
    <property type="match status" value="1"/>
</dbReference>
<dbReference type="Gene3D" id="3.50.50.60">
    <property type="entry name" value="FAD/NAD(P)-binding domain"/>
    <property type="match status" value="1"/>
</dbReference>
<keyword evidence="3" id="KW-1185">Reference proteome</keyword>
<evidence type="ECO:0000313" key="2">
    <source>
        <dbReference type="EMBL" id="KIW61584.1"/>
    </source>
</evidence>
<gene>
    <name evidence="2" type="ORF">PV05_01687</name>
</gene>
<dbReference type="HOGENOM" id="CLU_022730_2_1_1"/>
<dbReference type="Gene3D" id="3.30.9.10">
    <property type="entry name" value="D-Amino Acid Oxidase, subunit A, domain 2"/>
    <property type="match status" value="1"/>
</dbReference>
<dbReference type="InterPro" id="IPR006076">
    <property type="entry name" value="FAD-dep_OxRdtase"/>
</dbReference>
<dbReference type="GO" id="GO:0005737">
    <property type="term" value="C:cytoplasm"/>
    <property type="evidence" value="ECO:0007669"/>
    <property type="project" value="TreeGrafter"/>
</dbReference>
<dbReference type="PANTHER" id="PTHR13847">
    <property type="entry name" value="SARCOSINE DEHYDROGENASE-RELATED"/>
    <property type="match status" value="1"/>
</dbReference>
<sequence length="356" mass="38948">MNVTQNASIWKTLATRLNRDPGTPVLDPTIAFWQDPPHHFAQRASPSLPKEAEIVIIGSGIAGISTALHLLRRDSSLNIVMLEARNAISGATGRNGGHIKAVPWADYYALKEAFGKESAMKVTKFRLAHLDAMVAEAAALGEAGKAGLVRRLEGVSAVYDKEAWDFAKVKLDAFLEDFPEERDKWTICEDESELKGLGLVNAYGCIKGRSGAAWPYRFLGCILSQMLDHGQLILETHTAAEEVQRNQASCHPYVVQTSRGVVSAKHVIHCTNAHAAHLLPALKGKLWPLRGQMTVQSVPPEFPRTGATRSYSAIWATGFDYITQSPAEDGSLYLGGGFFRAVPKKMKTWEIQTTAL</sequence>
<evidence type="ECO:0000259" key="1">
    <source>
        <dbReference type="Pfam" id="PF01266"/>
    </source>
</evidence>
<dbReference type="GeneID" id="25323595"/>
<organism evidence="2 3">
    <name type="scientific">Exophiala xenobiotica</name>
    <dbReference type="NCBI Taxonomy" id="348802"/>
    <lineage>
        <taxon>Eukaryota</taxon>
        <taxon>Fungi</taxon>
        <taxon>Dikarya</taxon>
        <taxon>Ascomycota</taxon>
        <taxon>Pezizomycotina</taxon>
        <taxon>Eurotiomycetes</taxon>
        <taxon>Chaetothyriomycetidae</taxon>
        <taxon>Chaetothyriales</taxon>
        <taxon>Herpotrichiellaceae</taxon>
        <taxon>Exophiala</taxon>
    </lineage>
</organism>
<proteinExistence type="predicted"/>
<protein>
    <recommendedName>
        <fullName evidence="1">FAD dependent oxidoreductase domain-containing protein</fullName>
    </recommendedName>
</protein>
<feature type="domain" description="FAD dependent oxidoreductase" evidence="1">
    <location>
        <begin position="54"/>
        <end position="338"/>
    </location>
</feature>
<dbReference type="Pfam" id="PF01266">
    <property type="entry name" value="DAO"/>
    <property type="match status" value="1"/>
</dbReference>
<dbReference type="PANTHER" id="PTHR13847:SF213">
    <property type="entry name" value="DEPENDENT OXIDOREDUCTASE, PUTATIVE-RELATED"/>
    <property type="match status" value="1"/>
</dbReference>
<reference evidence="2 3" key="1">
    <citation type="submission" date="2015-01" db="EMBL/GenBank/DDBJ databases">
        <title>The Genome Sequence of Exophiala xenobiotica CBS118157.</title>
        <authorList>
            <consortium name="The Broad Institute Genomics Platform"/>
            <person name="Cuomo C."/>
            <person name="de Hoog S."/>
            <person name="Gorbushina A."/>
            <person name="Stielow B."/>
            <person name="Teixiera M."/>
            <person name="Abouelleil A."/>
            <person name="Chapman S.B."/>
            <person name="Priest M."/>
            <person name="Young S.K."/>
            <person name="Wortman J."/>
            <person name="Nusbaum C."/>
            <person name="Birren B."/>
        </authorList>
    </citation>
    <scope>NUCLEOTIDE SEQUENCE [LARGE SCALE GENOMIC DNA]</scope>
    <source>
        <strain evidence="2 3">CBS 118157</strain>
    </source>
</reference>
<dbReference type="EMBL" id="KN847317">
    <property type="protein sequence ID" value="KIW61584.1"/>
    <property type="molecule type" value="Genomic_DNA"/>
</dbReference>
<dbReference type="OrthoDB" id="512662at2759"/>
<dbReference type="RefSeq" id="XP_013322168.1">
    <property type="nucleotide sequence ID" value="XM_013466714.1"/>
</dbReference>